<dbReference type="Proteomes" id="UP001497482">
    <property type="component" value="Chromosome 8"/>
</dbReference>
<dbReference type="AlphaFoldDB" id="A0AAV2MIB1"/>
<proteinExistence type="predicted"/>
<evidence type="ECO:0000313" key="3">
    <source>
        <dbReference type="Proteomes" id="UP001497482"/>
    </source>
</evidence>
<gene>
    <name evidence="2" type="ORF">KC01_LOCUS39296</name>
</gene>
<protein>
    <submittedName>
        <fullName evidence="2">Uncharacterized protein</fullName>
    </submittedName>
</protein>
<dbReference type="EMBL" id="OZ035830">
    <property type="protein sequence ID" value="CAL1613029.1"/>
    <property type="molecule type" value="Genomic_DNA"/>
</dbReference>
<sequence length="68" mass="7879">MHITPNRTPELWLLYNRVTKAFNHPAWNKPSFFPKPIRLVRNSPPSMSILRHPRPPSQRLPGLSSSIP</sequence>
<name>A0AAV2MIB1_KNICA</name>
<evidence type="ECO:0000256" key="1">
    <source>
        <dbReference type="SAM" id="MobiDB-lite"/>
    </source>
</evidence>
<feature type="region of interest" description="Disordered" evidence="1">
    <location>
        <begin position="44"/>
        <end position="68"/>
    </location>
</feature>
<keyword evidence="3" id="KW-1185">Reference proteome</keyword>
<accession>A0AAV2MIB1</accession>
<reference evidence="2 3" key="1">
    <citation type="submission" date="2024-04" db="EMBL/GenBank/DDBJ databases">
        <authorList>
            <person name="Waldvogel A.-M."/>
            <person name="Schoenle A."/>
        </authorList>
    </citation>
    <scope>NUCLEOTIDE SEQUENCE [LARGE SCALE GENOMIC DNA]</scope>
</reference>
<organism evidence="2 3">
    <name type="scientific">Knipowitschia caucasica</name>
    <name type="common">Caucasian dwarf goby</name>
    <name type="synonym">Pomatoschistus caucasicus</name>
    <dbReference type="NCBI Taxonomy" id="637954"/>
    <lineage>
        <taxon>Eukaryota</taxon>
        <taxon>Metazoa</taxon>
        <taxon>Chordata</taxon>
        <taxon>Craniata</taxon>
        <taxon>Vertebrata</taxon>
        <taxon>Euteleostomi</taxon>
        <taxon>Actinopterygii</taxon>
        <taxon>Neopterygii</taxon>
        <taxon>Teleostei</taxon>
        <taxon>Neoteleostei</taxon>
        <taxon>Acanthomorphata</taxon>
        <taxon>Gobiaria</taxon>
        <taxon>Gobiiformes</taxon>
        <taxon>Gobioidei</taxon>
        <taxon>Gobiidae</taxon>
        <taxon>Gobiinae</taxon>
        <taxon>Knipowitschia</taxon>
    </lineage>
</organism>
<evidence type="ECO:0000313" key="2">
    <source>
        <dbReference type="EMBL" id="CAL1613029.1"/>
    </source>
</evidence>